<dbReference type="Pfam" id="PF00450">
    <property type="entry name" value="Peptidase_S10"/>
    <property type="match status" value="7"/>
</dbReference>
<accession>A0A978V760</accession>
<evidence type="ECO:0008006" key="4">
    <source>
        <dbReference type="Google" id="ProtNLM"/>
    </source>
</evidence>
<dbReference type="InterPro" id="IPR029058">
    <property type="entry name" value="AB_hydrolase_fold"/>
</dbReference>
<dbReference type="EMBL" id="JAEACU010000006">
    <property type="protein sequence ID" value="KAH7523745.1"/>
    <property type="molecule type" value="Genomic_DNA"/>
</dbReference>
<comment type="similarity">
    <text evidence="1">Belongs to the peptidase S10 family.</text>
</comment>
<dbReference type="GO" id="GO:0004185">
    <property type="term" value="F:serine-type carboxypeptidase activity"/>
    <property type="evidence" value="ECO:0007669"/>
    <property type="project" value="InterPro"/>
</dbReference>
<dbReference type="SUPFAM" id="SSF53474">
    <property type="entry name" value="alpha/beta-Hydrolases"/>
    <property type="match status" value="6"/>
</dbReference>
<comment type="caution">
    <text evidence="2">The sequence shown here is derived from an EMBL/GenBank/DDBJ whole genome shotgun (WGS) entry which is preliminary data.</text>
</comment>
<dbReference type="PANTHER" id="PTHR11802">
    <property type="entry name" value="SERINE PROTEASE FAMILY S10 SERINE CARBOXYPEPTIDASE"/>
    <property type="match status" value="1"/>
</dbReference>
<protein>
    <recommendedName>
        <fullName evidence="4">Serine carboxypeptidase-like 7</fullName>
    </recommendedName>
</protein>
<dbReference type="GO" id="GO:0019748">
    <property type="term" value="P:secondary metabolic process"/>
    <property type="evidence" value="ECO:0007669"/>
    <property type="project" value="TreeGrafter"/>
</dbReference>
<sequence>MPIPEPVSKLSISSPVRIFLIVIPLLLEVSSVVSGAKLLKFLPGFQGPLPFQLETGYVGVDEAEDVQLFYYFVRSERNPDKDPLLLWLTGGPGCSAWSGLVFEIGPLNYKVEQYNGSLPTLFLNPHSWTKVSNIIFLDSPVGTGFSYGKTTEAFRSSDLSQTHHAHLFLRKWLIDHPEFISNPFYVAGDSYSGITVPVLTQQIDKGNEEGIKPLINLQGYLIGNPVTGSDGNFAIPFAHGMGLISDELYQSLKENCRGEYIDIDPSNAACLKDVEAYDNFASPKPQKMVGTERRSRTLYMKSHQEELLISESEIPALGCRSYGYMLSRYWANDPNVRTALGIKPGSIGEWQRCNYDLPYDENVHNSVEYHAILSNKGYRSLIYSGDHDLIVPFLSTQAWIRSLNYSIVDDWRPWVVNGQVGGEEDTQLQNTNLKNVLLCSKGRLPFHLETGYIDMGECEEVQLFYHFVKPERNPQRDPLLLWLTGVWPYSPLGTGFSYARTTMASQSGDLKQVNHLLQFFRKWLIDHPEFISRLVYIAGDSYSGITIPVLVQQISNGEYNNIDPSNAECLQAYDKCSFGSPKPQDGSSERRSLNEKSLFDSESLPTLGCRGSVEQWLQCNFGLPYQKEVHSGYHYDVNLGTQTYSNRMTFATVKARKFFYYIAIQEAGHTAPQYKPEEWLAVSTHSTVEFLPGFQGILPFHLETGYVGVGESEEVQLFYYFVKSERKPDKDPLFLWLTGGPGCSAWSGLVFEIGPLRYKVEQYNGSLPTLVLNPFSWTKVSSIIFVDSPVGTGFSYGRTSMASQSGDFKQVDHLLQFFRKWLINHPEFISNPFYIGGDSYSGLTVPVLVQQITKGIANFNVKFRNVVFRDTYLETREQNQSLEKSCGGEYINVKPSNTECQKHLQAYDKCVSGIDKAYILDPYCSFSSPKPQDGRYERRLLNEKYQAVTDSESLPTLGCREYEHLLSRYWANDPDVRQALHIRNGSIGQWQRCNFDLPYQREVHNSFPYHVKLSTIGYRSLIYSGDHDMLVPYLGTQAWIRSLNYSIVDDWRPWLVKGQVAGYTRTYSNRMTFATGAGHTAPQYKPEECFGACFSAYLVNMPNPFKTMDAGHRAPQYKAEECFGISFKRWINLLGESEEVQLFYYFVKSERNPEKDPLMLWLTGGPGCSAWSGLAFEVDSPVGTGFSYAKTAAASQTGDFKQVDHLLQFFRKWLIDHPEFSSNPVYIAGDSYSGMIVPVLTQKISNENEGGIKPTINLQGYILGNPITDPADSNFKIPFAHGMALISDELYQSLERSCGGDYNNIDPSDTECQKYLKAYRMCISDINQAYILEPNCSARIPQNIISERRSLNEKSKAIFDPSDPEPMPGCPNNGYFLSAFWANHPDVRLALHIRKGSIGKWRRCKLLPYYQHEVHSSFPYHVNLSTKGYRSLIYSGDHDLAVPFLATQAWIRCLNYSIVDDWRPWLVQGFVAGYTKTYSNRMTFATGAGHIAHEYKPEQCSAINNVELVYAYDIHLYKSKQELTGPPKVDILALPQNVHKFLPGFLEGPLPFHLETGYIGVGESEEVQLFYYFVKSERNAEEDPLMLWLTGGPGCSAWSGLVFEVGPIKYNMEHYNRSLPTFVLNPSAWTKVSSIIFVDSPVGTGFSYAKTDMASQTGDFKQVDHLLQFFRKWSIDHPEFSSNPVYVAGDSYSGMIVPVLAQKISNENEGGIKPLINLQGYLLGNPATDPTDSKFKIPFAHGMALISDELYQSLERSCGGDYNNIYPSNTECKKHLKAYHKCISGINAEYILEPNCSDRISQNITSKRRSLSKKPKTIFDPWDPEPMPGCPNNGYFLSAYWANHPDVRLALHIRKGSTINWQRCKLLPYYQHEVHSSFPYHVYLSAKGYRSLIYSGDHDLGVPFLATQAWIRSLNNSIVDDWRPWFVQGFVAGYTRTYSNRMTFATVKASKVTDPADDNFKIPFAHGMCFKGFDKRHILEPNCSFSIPEPQNEKPKLFLILNHYPLWVVLRTIKYKHLLSGYWANDLEVGLEPHIRKESVGQWLRCNSGLPYQHEVISSIPYRANFSAKSYRSRIYIGDHDLVVPFLATQAWIRSVDDWNGLSKAILQEKKTHSSSVQSLKNALACLEVY</sequence>
<evidence type="ECO:0000313" key="2">
    <source>
        <dbReference type="EMBL" id="KAH7523745.1"/>
    </source>
</evidence>
<dbReference type="PANTHER" id="PTHR11802:SF29">
    <property type="entry name" value="SERINE CARBOXYPEPTIDASE-LIKE 19"/>
    <property type="match status" value="1"/>
</dbReference>
<dbReference type="Proteomes" id="UP000813462">
    <property type="component" value="Unassembled WGS sequence"/>
</dbReference>
<dbReference type="Gene3D" id="3.40.50.1820">
    <property type="entry name" value="alpha/beta hydrolase"/>
    <property type="match status" value="7"/>
</dbReference>
<reference evidence="2" key="1">
    <citation type="journal article" date="2021" name="Front. Plant Sci.">
        <title>Chromosome-Scale Genome Assembly for Chinese Sour Jujube and Insights Into Its Genome Evolution and Domestication Signature.</title>
        <authorList>
            <person name="Shen L.-Y."/>
            <person name="Luo H."/>
            <person name="Wang X.-L."/>
            <person name="Wang X.-M."/>
            <person name="Qiu X.-J."/>
            <person name="Liu H."/>
            <person name="Zhou S.-S."/>
            <person name="Jia K.-H."/>
            <person name="Nie S."/>
            <person name="Bao Y.-T."/>
            <person name="Zhang R.-G."/>
            <person name="Yun Q.-Z."/>
            <person name="Chai Y.-H."/>
            <person name="Lu J.-Y."/>
            <person name="Li Y."/>
            <person name="Zhao S.-W."/>
            <person name="Mao J.-F."/>
            <person name="Jia S.-G."/>
            <person name="Mao Y.-M."/>
        </authorList>
    </citation>
    <scope>NUCLEOTIDE SEQUENCE</scope>
    <source>
        <strain evidence="2">AT0</strain>
        <tissue evidence="2">Leaf</tissue>
    </source>
</reference>
<gene>
    <name evidence="2" type="ORF">FEM48_Zijuj06G0044600</name>
</gene>
<name>A0A978V760_ZIZJJ</name>
<dbReference type="GO" id="GO:0016747">
    <property type="term" value="F:acyltransferase activity, transferring groups other than amino-acyl groups"/>
    <property type="evidence" value="ECO:0007669"/>
    <property type="project" value="TreeGrafter"/>
</dbReference>
<organism evidence="2 3">
    <name type="scientific">Ziziphus jujuba var. spinosa</name>
    <dbReference type="NCBI Taxonomy" id="714518"/>
    <lineage>
        <taxon>Eukaryota</taxon>
        <taxon>Viridiplantae</taxon>
        <taxon>Streptophyta</taxon>
        <taxon>Embryophyta</taxon>
        <taxon>Tracheophyta</taxon>
        <taxon>Spermatophyta</taxon>
        <taxon>Magnoliopsida</taxon>
        <taxon>eudicotyledons</taxon>
        <taxon>Gunneridae</taxon>
        <taxon>Pentapetalae</taxon>
        <taxon>rosids</taxon>
        <taxon>fabids</taxon>
        <taxon>Rosales</taxon>
        <taxon>Rhamnaceae</taxon>
        <taxon>Paliureae</taxon>
        <taxon>Ziziphus</taxon>
    </lineage>
</organism>
<dbReference type="InterPro" id="IPR001563">
    <property type="entry name" value="Peptidase_S10"/>
</dbReference>
<evidence type="ECO:0000256" key="1">
    <source>
        <dbReference type="ARBA" id="ARBA00009431"/>
    </source>
</evidence>
<dbReference type="FunFam" id="3.40.50.1820:FF:000072">
    <property type="entry name" value="Serine carboxypeptidase-like 19"/>
    <property type="match status" value="2"/>
</dbReference>
<dbReference type="PRINTS" id="PR00724">
    <property type="entry name" value="CRBOXYPTASEC"/>
</dbReference>
<dbReference type="GO" id="GO:0006508">
    <property type="term" value="P:proteolysis"/>
    <property type="evidence" value="ECO:0007669"/>
    <property type="project" value="InterPro"/>
</dbReference>
<proteinExistence type="inferred from homology"/>
<evidence type="ECO:0000313" key="3">
    <source>
        <dbReference type="Proteomes" id="UP000813462"/>
    </source>
</evidence>